<dbReference type="Proteomes" id="UP001057279">
    <property type="component" value="Linkage Group LG03"/>
</dbReference>
<accession>A0ACB9V972</accession>
<comment type="caution">
    <text evidence="1">The sequence shown here is derived from an EMBL/GenBank/DDBJ whole genome shotgun (WGS) entry which is preliminary data.</text>
</comment>
<reference evidence="1" key="1">
    <citation type="submission" date="2022-03" db="EMBL/GenBank/DDBJ databases">
        <title>Genomic analyses of argali, domestic sheep and their hybrids provide insights into chromosomal evolution, heterosis and genetic basis of agronomic traits.</title>
        <authorList>
            <person name="Li M."/>
        </authorList>
    </citation>
    <scope>NUCLEOTIDE SEQUENCE</scope>
    <source>
        <strain evidence="1">F1 hybrid</strain>
    </source>
</reference>
<dbReference type="EMBL" id="CM043028">
    <property type="protein sequence ID" value="KAI4586030.1"/>
    <property type="molecule type" value="Genomic_DNA"/>
</dbReference>
<name>A0ACB9V972_9CETA</name>
<evidence type="ECO:0000313" key="2">
    <source>
        <dbReference type="Proteomes" id="UP001057279"/>
    </source>
</evidence>
<protein>
    <submittedName>
        <fullName evidence="1">Uncharacterized protein</fullName>
    </submittedName>
</protein>
<proteinExistence type="predicted"/>
<sequence>MGLSGEPAAFRLISLYRWASSLHASSTSQGDEGRRRSVLPSLSVTGEGNTRERQGKGPQPDRAGPVPTGQSEGGAQEAQHRHLKTPGPWRVAPTGSLRTADHAEGGPQLPSVVRGSTVNGKAANGKQTQNTGTFLQDNRPCFFKNSTSRVRKPDCGSAAERQEDYHSLPPRPRCRGEHGPLPLLSPSGGGGGMQLAGPWVLDQGLNLGPRRQRVDVPSANRWTAFSEKRMLSGDLLRPPSAPSEPESTDKGRAPALQLRAGAAAPGRAPNLPPSLQDTHTGLQPEPRAPGHSSGTSATPWPGGLVLGRGSLPTKATSADLVPTESEPHLLSVQSHG</sequence>
<gene>
    <name evidence="1" type="ORF">MJG53_003817</name>
</gene>
<evidence type="ECO:0000313" key="1">
    <source>
        <dbReference type="EMBL" id="KAI4586030.1"/>
    </source>
</evidence>
<keyword evidence="2" id="KW-1185">Reference proteome</keyword>
<organism evidence="1 2">
    <name type="scientific">Ovis ammon polii x Ovis aries</name>
    <dbReference type="NCBI Taxonomy" id="2918886"/>
    <lineage>
        <taxon>Eukaryota</taxon>
        <taxon>Metazoa</taxon>
        <taxon>Chordata</taxon>
        <taxon>Craniata</taxon>
        <taxon>Vertebrata</taxon>
        <taxon>Euteleostomi</taxon>
        <taxon>Mammalia</taxon>
        <taxon>Eutheria</taxon>
        <taxon>Laurasiatheria</taxon>
        <taxon>Artiodactyla</taxon>
        <taxon>Ruminantia</taxon>
        <taxon>Pecora</taxon>
        <taxon>Bovidae</taxon>
        <taxon>Caprinae</taxon>
        <taxon>Ovis</taxon>
    </lineage>
</organism>